<dbReference type="RefSeq" id="WP_051614768.1">
    <property type="nucleotide sequence ID" value="NZ_JABUMX010000003.1"/>
</dbReference>
<evidence type="ECO:0000313" key="2">
    <source>
        <dbReference type="EMBL" id="NTS32285.1"/>
    </source>
</evidence>
<keyword evidence="1" id="KW-1277">Toxin-antitoxin system</keyword>
<dbReference type="AlphaFoldDB" id="A0A849VQE4"/>
<comment type="caution">
    <text evidence="2">The sequence shown here is derived from an EMBL/GenBank/DDBJ whole genome shotgun (WGS) entry which is preliminary data.</text>
</comment>
<reference evidence="2 3" key="1">
    <citation type="submission" date="2020-05" db="EMBL/GenBank/DDBJ databases">
        <authorList>
            <person name="Kim M.K."/>
        </authorList>
    </citation>
    <scope>NUCLEOTIDE SEQUENCE [LARGE SCALE GENOMIC DNA]</scope>
    <source>
        <strain evidence="2 3">BT25</strain>
    </source>
</reference>
<dbReference type="Pfam" id="PF05016">
    <property type="entry name" value="ParE_toxin"/>
    <property type="match status" value="1"/>
</dbReference>
<dbReference type="EMBL" id="JABUMX010000003">
    <property type="protein sequence ID" value="NTS32285.1"/>
    <property type="molecule type" value="Genomic_DNA"/>
</dbReference>
<sequence>MKLAFTDAARSDLLSIGDYIADDNPWRAVTFLEELEARCASIVDFPNSPAVPADKVGESGAPSTMDHERVLFAGDPSSQ</sequence>
<name>A0A849VQE4_9HYPH</name>
<dbReference type="InterPro" id="IPR035093">
    <property type="entry name" value="RelE/ParE_toxin_dom_sf"/>
</dbReference>
<dbReference type="Proteomes" id="UP000550508">
    <property type="component" value="Unassembled WGS sequence"/>
</dbReference>
<evidence type="ECO:0000313" key="3">
    <source>
        <dbReference type="Proteomes" id="UP000550508"/>
    </source>
</evidence>
<keyword evidence="3" id="KW-1185">Reference proteome</keyword>
<evidence type="ECO:0000256" key="1">
    <source>
        <dbReference type="ARBA" id="ARBA00022649"/>
    </source>
</evidence>
<proteinExistence type="predicted"/>
<gene>
    <name evidence="2" type="ORF">HQ945_13565</name>
</gene>
<organism evidence="2 3">
    <name type="scientific">Phyllobacterium pellucidum</name>
    <dbReference type="NCBI Taxonomy" id="2740464"/>
    <lineage>
        <taxon>Bacteria</taxon>
        <taxon>Pseudomonadati</taxon>
        <taxon>Pseudomonadota</taxon>
        <taxon>Alphaproteobacteria</taxon>
        <taxon>Hyphomicrobiales</taxon>
        <taxon>Phyllobacteriaceae</taxon>
        <taxon>Phyllobacterium</taxon>
    </lineage>
</organism>
<accession>A0A849VQE4</accession>
<dbReference type="Gene3D" id="3.30.2310.20">
    <property type="entry name" value="RelE-like"/>
    <property type="match status" value="1"/>
</dbReference>
<dbReference type="InterPro" id="IPR007712">
    <property type="entry name" value="RelE/ParE_toxin"/>
</dbReference>
<protein>
    <submittedName>
        <fullName evidence="2">Type II toxin-antitoxin system RelE/ParE family toxin</fullName>
    </submittedName>
</protein>